<dbReference type="Gene3D" id="3.20.20.70">
    <property type="entry name" value="Aldolase class I"/>
    <property type="match status" value="1"/>
</dbReference>
<comment type="subunit">
    <text evidence="6">Hexamer formed by 3 homodimers.</text>
</comment>
<evidence type="ECO:0000259" key="8">
    <source>
        <dbReference type="Pfam" id="PF02749"/>
    </source>
</evidence>
<keyword evidence="4 6" id="KW-0328">Glycosyltransferase</keyword>
<protein>
    <recommendedName>
        <fullName evidence="6">Nicotinate-nucleotide pyrophosphorylase [carboxylating]</fullName>
        <ecNumber evidence="6">2.4.2.19</ecNumber>
    </recommendedName>
    <alternativeName>
        <fullName evidence="6">Quinolinate phosphoribosyltransferase [decarboxylating]</fullName>
    </alternativeName>
</protein>
<dbReference type="GO" id="GO:0009435">
    <property type="term" value="P:NAD+ biosynthetic process"/>
    <property type="evidence" value="ECO:0007669"/>
    <property type="project" value="UniProtKB-UniPathway"/>
</dbReference>
<dbReference type="Proteomes" id="UP000825123">
    <property type="component" value="Chromosome"/>
</dbReference>
<comment type="similarity">
    <text evidence="2 6">Belongs to the NadC/ModD family.</text>
</comment>
<dbReference type="GO" id="GO:0005737">
    <property type="term" value="C:cytoplasm"/>
    <property type="evidence" value="ECO:0007669"/>
    <property type="project" value="TreeGrafter"/>
</dbReference>
<dbReference type="GO" id="GO:0004514">
    <property type="term" value="F:nicotinate-nucleotide diphosphorylase (carboxylating) activity"/>
    <property type="evidence" value="ECO:0007669"/>
    <property type="project" value="UniProtKB-EC"/>
</dbReference>
<evidence type="ECO:0000256" key="1">
    <source>
        <dbReference type="ARBA" id="ARBA00004893"/>
    </source>
</evidence>
<dbReference type="Gene3D" id="3.90.1170.20">
    <property type="entry name" value="Quinolinate phosphoribosyl transferase, N-terminal domain"/>
    <property type="match status" value="1"/>
</dbReference>
<proteinExistence type="inferred from homology"/>
<dbReference type="Pfam" id="PF02749">
    <property type="entry name" value="QRPTase_N"/>
    <property type="match status" value="1"/>
</dbReference>
<comment type="pathway">
    <text evidence="1 6">Cofactor biosynthesis; NAD(+) biosynthesis; nicotinate D-ribonucleotide from quinolinate: step 1/1.</text>
</comment>
<dbReference type="EC" id="2.4.2.19" evidence="6"/>
<sequence>MIVERLAVQKLLAMLEEDVLPEDVTSKAVKGIKSRASIIAKEDGLLAGNKFIILFLEQLGFKILDKMTDGSAFKKGDRLLEFEGDGEDILVVERLILNILSRLSGIATITSHMVKLARSVNPNIIIAGTRKTTPGLRIFEKYAIEVGGGDPHRYNLSDMVLIKDNHIALLGGVKPAIEKVKKYVSFSKKIEVEVTSLKEALEAYEAGADIILLDNMSPKEIEEVVERLKGKILLEASGRITPENILEYAKTGVDIISSGYITHSVKSIDLSLDIKKID</sequence>
<dbReference type="KEGG" id="csty:KN1_17640"/>
<dbReference type="NCBIfam" id="TIGR00078">
    <property type="entry name" value="nadC"/>
    <property type="match status" value="1"/>
</dbReference>
<evidence type="ECO:0000259" key="7">
    <source>
        <dbReference type="Pfam" id="PF01729"/>
    </source>
</evidence>
<evidence type="ECO:0000256" key="5">
    <source>
        <dbReference type="ARBA" id="ARBA00022679"/>
    </source>
</evidence>
<dbReference type="InterPro" id="IPR027277">
    <property type="entry name" value="NadC/ModD"/>
</dbReference>
<dbReference type="GO" id="GO:0034213">
    <property type="term" value="P:quinolinate catabolic process"/>
    <property type="evidence" value="ECO:0007669"/>
    <property type="project" value="TreeGrafter"/>
</dbReference>
<dbReference type="InterPro" id="IPR002638">
    <property type="entry name" value="Quinolinate_PRibosylTrfase_C"/>
</dbReference>
<dbReference type="EMBL" id="AP024597">
    <property type="protein sequence ID" value="BCU70467.1"/>
    <property type="molecule type" value="Genomic_DNA"/>
</dbReference>
<evidence type="ECO:0000256" key="6">
    <source>
        <dbReference type="PIRNR" id="PIRNR006250"/>
    </source>
</evidence>
<dbReference type="InterPro" id="IPR037128">
    <property type="entry name" value="Quinolinate_PRibosylTase_N_sf"/>
</dbReference>
<dbReference type="InterPro" id="IPR013785">
    <property type="entry name" value="Aldolase_TIM"/>
</dbReference>
<feature type="domain" description="Quinolinate phosphoribosyl transferase N-terminal" evidence="8">
    <location>
        <begin position="23"/>
        <end position="104"/>
    </location>
</feature>
<dbReference type="PANTHER" id="PTHR32179:SF3">
    <property type="entry name" value="NICOTINATE-NUCLEOTIDE PYROPHOSPHORYLASE [CARBOXYLATING]"/>
    <property type="match status" value="1"/>
</dbReference>
<dbReference type="SUPFAM" id="SSF51690">
    <property type="entry name" value="Nicotinate/Quinolinate PRTase C-terminal domain-like"/>
    <property type="match status" value="1"/>
</dbReference>
<dbReference type="PIRSF" id="PIRSF006250">
    <property type="entry name" value="NadC_ModD"/>
    <property type="match status" value="1"/>
</dbReference>
<gene>
    <name evidence="9" type="ORF">KN1_17640</name>
</gene>
<dbReference type="InterPro" id="IPR004393">
    <property type="entry name" value="NadC"/>
</dbReference>
<dbReference type="FunFam" id="3.20.20.70:FF:000030">
    <property type="entry name" value="Nicotinate-nucleotide pyrophosphorylase, carboxylating"/>
    <property type="match status" value="1"/>
</dbReference>
<evidence type="ECO:0000256" key="4">
    <source>
        <dbReference type="ARBA" id="ARBA00022676"/>
    </source>
</evidence>
<dbReference type="UniPathway" id="UPA00253">
    <property type="reaction ID" value="UER00331"/>
</dbReference>
<keyword evidence="10" id="KW-1185">Reference proteome</keyword>
<keyword evidence="5 6" id="KW-0808">Transferase</keyword>
<feature type="domain" description="Quinolinate phosphoribosyl transferase C-terminal" evidence="7">
    <location>
        <begin position="106"/>
        <end position="273"/>
    </location>
</feature>
<evidence type="ECO:0000313" key="10">
    <source>
        <dbReference type="Proteomes" id="UP000825123"/>
    </source>
</evidence>
<evidence type="ECO:0000256" key="2">
    <source>
        <dbReference type="ARBA" id="ARBA00009400"/>
    </source>
</evidence>
<dbReference type="AlphaFoldDB" id="A0A8D5U759"/>
<accession>A0A8D5U759</accession>
<evidence type="ECO:0000313" key="9">
    <source>
        <dbReference type="EMBL" id="BCU70467.1"/>
    </source>
</evidence>
<comment type="function">
    <text evidence="6">Involved in the catabolism of quinolinic acid (QA).</text>
</comment>
<dbReference type="CDD" id="cd01572">
    <property type="entry name" value="QPRTase"/>
    <property type="match status" value="1"/>
</dbReference>
<reference evidence="9 10" key="1">
    <citation type="submission" date="2021-04" db="EMBL/GenBank/DDBJ databases">
        <title>Complete genome sequence of Stygiolobus sp. KN-1.</title>
        <authorList>
            <person name="Nakamura K."/>
            <person name="Sakai H."/>
            <person name="Kurosawa N."/>
        </authorList>
    </citation>
    <scope>NUCLEOTIDE SEQUENCE [LARGE SCALE GENOMIC DNA]</scope>
    <source>
        <strain evidence="9 10">KN-1</strain>
    </source>
</reference>
<evidence type="ECO:0000256" key="3">
    <source>
        <dbReference type="ARBA" id="ARBA00022642"/>
    </source>
</evidence>
<dbReference type="InterPro" id="IPR036068">
    <property type="entry name" value="Nicotinate_pribotase-like_C"/>
</dbReference>
<organism evidence="9 10">
    <name type="scientific">Stygiolobus caldivivus</name>
    <dbReference type="NCBI Taxonomy" id="2824673"/>
    <lineage>
        <taxon>Archaea</taxon>
        <taxon>Thermoproteota</taxon>
        <taxon>Thermoprotei</taxon>
        <taxon>Sulfolobales</taxon>
        <taxon>Sulfolobaceae</taxon>
        <taxon>Stygiolobus</taxon>
    </lineage>
</organism>
<name>A0A8D5U759_9CREN</name>
<dbReference type="Pfam" id="PF01729">
    <property type="entry name" value="QRPTase_C"/>
    <property type="match status" value="1"/>
</dbReference>
<keyword evidence="3 6" id="KW-0662">Pyridine nucleotide biosynthesis</keyword>
<comment type="catalytic activity">
    <reaction evidence="6">
        <text>nicotinate beta-D-ribonucleotide + CO2 + diphosphate = quinolinate + 5-phospho-alpha-D-ribose 1-diphosphate + 2 H(+)</text>
        <dbReference type="Rhea" id="RHEA:12733"/>
        <dbReference type="ChEBI" id="CHEBI:15378"/>
        <dbReference type="ChEBI" id="CHEBI:16526"/>
        <dbReference type="ChEBI" id="CHEBI:29959"/>
        <dbReference type="ChEBI" id="CHEBI:33019"/>
        <dbReference type="ChEBI" id="CHEBI:57502"/>
        <dbReference type="ChEBI" id="CHEBI:58017"/>
        <dbReference type="EC" id="2.4.2.19"/>
    </reaction>
</comment>
<dbReference type="SUPFAM" id="SSF54675">
    <property type="entry name" value="Nicotinate/Quinolinate PRTase N-terminal domain-like"/>
    <property type="match status" value="1"/>
</dbReference>
<dbReference type="InterPro" id="IPR022412">
    <property type="entry name" value="Quinolinate_PRibosylTrfase_N"/>
</dbReference>
<dbReference type="PANTHER" id="PTHR32179">
    <property type="entry name" value="NICOTINATE-NUCLEOTIDE PYROPHOSPHORYLASE [CARBOXYLATING]"/>
    <property type="match status" value="1"/>
</dbReference>